<evidence type="ECO:0000313" key="1">
    <source>
        <dbReference type="EMBL" id="RKN85842.1"/>
    </source>
</evidence>
<gene>
    <name evidence="1" type="ORF">D7M11_05780</name>
</gene>
<protein>
    <submittedName>
        <fullName evidence="1">Uncharacterized protein</fullName>
    </submittedName>
</protein>
<dbReference type="OrthoDB" id="2665115at2"/>
<keyword evidence="2" id="KW-1185">Reference proteome</keyword>
<sequence>MDWTIMSAAMTHSKEAGYSGQVGFTLEGHQSAYEVTLHSKNGRDWDYSLSFTKESGREADIEKAELRLEQDDDFFDALIDAATASLETK</sequence>
<dbReference type="EMBL" id="RBAH01000003">
    <property type="protein sequence ID" value="RKN85842.1"/>
    <property type="molecule type" value="Genomic_DNA"/>
</dbReference>
<reference evidence="1 2" key="1">
    <citation type="journal article" date="2007" name="Int. J. Syst. Evol. Microbiol.">
        <title>Paenibacillus ginsengarvi sp. nov., isolated from soil from ginseng cultivation.</title>
        <authorList>
            <person name="Yoon M.H."/>
            <person name="Ten L.N."/>
            <person name="Im W.T."/>
        </authorList>
    </citation>
    <scope>NUCLEOTIDE SEQUENCE [LARGE SCALE GENOMIC DNA]</scope>
    <source>
        <strain evidence="1 2">KCTC 13059</strain>
    </source>
</reference>
<evidence type="ECO:0000313" key="2">
    <source>
        <dbReference type="Proteomes" id="UP000282311"/>
    </source>
</evidence>
<organism evidence="1 2">
    <name type="scientific">Paenibacillus ginsengarvi</name>
    <dbReference type="NCBI Taxonomy" id="400777"/>
    <lineage>
        <taxon>Bacteria</taxon>
        <taxon>Bacillati</taxon>
        <taxon>Bacillota</taxon>
        <taxon>Bacilli</taxon>
        <taxon>Bacillales</taxon>
        <taxon>Paenibacillaceae</taxon>
        <taxon>Paenibacillus</taxon>
    </lineage>
</organism>
<dbReference type="AlphaFoldDB" id="A0A3B0CKT1"/>
<proteinExistence type="predicted"/>
<accession>A0A3B0CKT1</accession>
<comment type="caution">
    <text evidence="1">The sequence shown here is derived from an EMBL/GenBank/DDBJ whole genome shotgun (WGS) entry which is preliminary data.</text>
</comment>
<dbReference type="RefSeq" id="WP_120746211.1">
    <property type="nucleotide sequence ID" value="NZ_RBAH01000003.1"/>
</dbReference>
<dbReference type="Proteomes" id="UP000282311">
    <property type="component" value="Unassembled WGS sequence"/>
</dbReference>
<name>A0A3B0CKT1_9BACL</name>